<evidence type="ECO:0000313" key="3">
    <source>
        <dbReference type="Proteomes" id="UP000247594"/>
    </source>
</evidence>
<keyword evidence="1" id="KW-0472">Membrane</keyword>
<feature type="transmembrane region" description="Helical" evidence="1">
    <location>
        <begin position="21"/>
        <end position="42"/>
    </location>
</feature>
<comment type="caution">
    <text evidence="2">The sequence shown here is derived from an EMBL/GenBank/DDBJ whole genome shotgun (WGS) entry which is preliminary data.</text>
</comment>
<sequence>MEKVTLSKSAKPIKEKNTLFAIIWISFFIDFVCNMALHYYFFENEQNSITIFSILLPFGIGIPCLCFQAACSWSSKYVYKYESNTTPVIWTGSLNKYFKIKIKATTLIYKYIGLTSSIISLPIFMLSLLGKSSSIIIEFFIHMLYLTVCFNSAVCVFLFTQAFLLTTQYRKDI</sequence>
<name>A0AAE5TIQ6_AVIPA</name>
<feature type="transmembrane region" description="Helical" evidence="1">
    <location>
        <begin position="48"/>
        <end position="71"/>
    </location>
</feature>
<evidence type="ECO:0000256" key="1">
    <source>
        <dbReference type="SAM" id="Phobius"/>
    </source>
</evidence>
<organism evidence="2 3">
    <name type="scientific">Avibacterium paragallinarum</name>
    <name type="common">Haemophilus gallinarum</name>
    <dbReference type="NCBI Taxonomy" id="728"/>
    <lineage>
        <taxon>Bacteria</taxon>
        <taxon>Pseudomonadati</taxon>
        <taxon>Pseudomonadota</taxon>
        <taxon>Gammaproteobacteria</taxon>
        <taxon>Pasteurellales</taxon>
        <taxon>Pasteurellaceae</taxon>
        <taxon>Avibacterium</taxon>
    </lineage>
</organism>
<feature type="transmembrane region" description="Helical" evidence="1">
    <location>
        <begin position="135"/>
        <end position="165"/>
    </location>
</feature>
<protein>
    <submittedName>
        <fullName evidence="2">Uncharacterized protein</fullName>
    </submittedName>
</protein>
<gene>
    <name evidence="2" type="ORF">DM482_04845</name>
</gene>
<keyword evidence="1" id="KW-0812">Transmembrane</keyword>
<dbReference type="Proteomes" id="UP000247594">
    <property type="component" value="Unassembled WGS sequence"/>
</dbReference>
<feature type="transmembrane region" description="Helical" evidence="1">
    <location>
        <begin position="108"/>
        <end position="129"/>
    </location>
</feature>
<dbReference type="EMBL" id="QJPJ01000005">
    <property type="protein sequence ID" value="PXZ39637.1"/>
    <property type="molecule type" value="Genomic_DNA"/>
</dbReference>
<proteinExistence type="predicted"/>
<dbReference type="RefSeq" id="WP_110478390.1">
    <property type="nucleotide sequence ID" value="NZ_CP087589.1"/>
</dbReference>
<accession>A0AAE5TIQ6</accession>
<keyword evidence="1" id="KW-1133">Transmembrane helix</keyword>
<dbReference type="AlphaFoldDB" id="A0AAE5TIQ6"/>
<evidence type="ECO:0000313" key="2">
    <source>
        <dbReference type="EMBL" id="PXZ39637.1"/>
    </source>
</evidence>
<reference evidence="2 3" key="1">
    <citation type="submission" date="2018-06" db="EMBL/GenBank/DDBJ databases">
        <authorList>
            <person name="Teymurazov M."/>
            <person name="Kislichkina A."/>
            <person name="Abaymova A."/>
            <person name="Mukhina T."/>
            <person name="Mayskaya N."/>
            <person name="Svetoch E."/>
            <person name="Bogun A."/>
        </authorList>
    </citation>
    <scope>NUCLEOTIDE SEQUENCE [LARGE SCALE GENOMIC DNA]</scope>
    <source>
        <strain evidence="2 3">SCPM-O-B-8406</strain>
    </source>
</reference>